<reference evidence="7 8" key="1">
    <citation type="submission" date="2019-06" db="EMBL/GenBank/DDBJ databases">
        <title>Description of Kitasatospora acidophila sp. nov. isolated from pine grove soil, and reclassification of Streptomyces novaecaesareae to Kitasatospora novaeceasareae comb. nov.</title>
        <authorList>
            <person name="Kim M.J."/>
        </authorList>
    </citation>
    <scope>NUCLEOTIDE SEQUENCE [LARGE SCALE GENOMIC DNA]</scope>
    <source>
        <strain evidence="7 8">MMS16-CNU292</strain>
    </source>
</reference>
<dbReference type="NCBIfam" id="TIGR02937">
    <property type="entry name" value="sigma70-ECF"/>
    <property type="match status" value="1"/>
</dbReference>
<dbReference type="GO" id="GO:0006352">
    <property type="term" value="P:DNA-templated transcription initiation"/>
    <property type="evidence" value="ECO:0007669"/>
    <property type="project" value="InterPro"/>
</dbReference>
<name>A0A540VYF9_9ACTN</name>
<dbReference type="InterPro" id="IPR014322">
    <property type="entry name" value="RNA_pol_sigma-B/F/G"/>
</dbReference>
<dbReference type="NCBIfam" id="TIGR02980">
    <property type="entry name" value="SigBFG"/>
    <property type="match status" value="1"/>
</dbReference>
<evidence type="ECO:0000313" key="7">
    <source>
        <dbReference type="EMBL" id="TQF01144.1"/>
    </source>
</evidence>
<dbReference type="SUPFAM" id="SSF88659">
    <property type="entry name" value="Sigma3 and sigma4 domains of RNA polymerase sigma factors"/>
    <property type="match status" value="2"/>
</dbReference>
<evidence type="ECO:0000256" key="3">
    <source>
        <dbReference type="ARBA" id="ARBA00023125"/>
    </source>
</evidence>
<dbReference type="InterPro" id="IPR036388">
    <property type="entry name" value="WH-like_DNA-bd_sf"/>
</dbReference>
<accession>A0A540VYF9</accession>
<proteinExistence type="predicted"/>
<dbReference type="PANTHER" id="PTHR30385:SF4">
    <property type="entry name" value="RNA POLYMERASE SIGMA-E FACTOR"/>
    <property type="match status" value="1"/>
</dbReference>
<dbReference type="PRINTS" id="PR00046">
    <property type="entry name" value="SIGMA70FCT"/>
</dbReference>
<feature type="region of interest" description="Disordered" evidence="5">
    <location>
        <begin position="1"/>
        <end position="26"/>
    </location>
</feature>
<dbReference type="SUPFAM" id="SSF88946">
    <property type="entry name" value="Sigma2 domain of RNA polymerase sigma factors"/>
    <property type="match status" value="1"/>
</dbReference>
<dbReference type="Pfam" id="PF04545">
    <property type="entry name" value="Sigma70_r4"/>
    <property type="match status" value="1"/>
</dbReference>
<dbReference type="CDD" id="cd06171">
    <property type="entry name" value="Sigma70_r4"/>
    <property type="match status" value="1"/>
</dbReference>
<keyword evidence="4" id="KW-0804">Transcription</keyword>
<keyword evidence="8" id="KW-1185">Reference proteome</keyword>
<sequence>MPTAASRPSTTARVNGARLTEPAPDTGELTGLADLVRLAADLDIDLGDPAETVPDDARKLSRVLLARLRATEDGTAEYSYVRGTLIELNTALVKFAASRFAHRKEPMDDILQVGTIGLIKAIDRFDPSYNVEFSTFALPTISGEIKRFFRDTSWMVHVPRRLQELRLTLAKATDAIEQQLDREPTPAELAAHLDLTKTEVLEGLTAAQAQSAGFLDTTAPGSGPGEGGGLAADQVAREERAFETVLCLEALKPLIAALPQREHTILSLRFGAELTQAQIGRHLGISQMHVSRLLNRTLTDLRAALLTED</sequence>
<organism evidence="7 8">
    <name type="scientific">Kitasatospora acidiphila</name>
    <dbReference type="NCBI Taxonomy" id="2567942"/>
    <lineage>
        <taxon>Bacteria</taxon>
        <taxon>Bacillati</taxon>
        <taxon>Actinomycetota</taxon>
        <taxon>Actinomycetes</taxon>
        <taxon>Kitasatosporales</taxon>
        <taxon>Streptomycetaceae</taxon>
        <taxon>Kitasatospora</taxon>
    </lineage>
</organism>
<dbReference type="GO" id="GO:0003677">
    <property type="term" value="F:DNA binding"/>
    <property type="evidence" value="ECO:0007669"/>
    <property type="project" value="UniProtKB-KW"/>
</dbReference>
<dbReference type="Pfam" id="PF04542">
    <property type="entry name" value="Sigma70_r2"/>
    <property type="match status" value="1"/>
</dbReference>
<dbReference type="Gene3D" id="1.20.120.1810">
    <property type="match status" value="1"/>
</dbReference>
<dbReference type="EMBL" id="VIGB01000003">
    <property type="protein sequence ID" value="TQF01144.1"/>
    <property type="molecule type" value="Genomic_DNA"/>
</dbReference>
<dbReference type="InterPro" id="IPR007627">
    <property type="entry name" value="RNA_pol_sigma70_r2"/>
</dbReference>
<comment type="caution">
    <text evidence="7">The sequence shown here is derived from an EMBL/GenBank/DDBJ whole genome shotgun (WGS) entry which is preliminary data.</text>
</comment>
<dbReference type="InterPro" id="IPR013324">
    <property type="entry name" value="RNA_pol_sigma_r3/r4-like"/>
</dbReference>
<keyword evidence="3" id="KW-0238">DNA-binding</keyword>
<evidence type="ECO:0000256" key="2">
    <source>
        <dbReference type="ARBA" id="ARBA00023082"/>
    </source>
</evidence>
<dbReference type="InterPro" id="IPR014284">
    <property type="entry name" value="RNA_pol_sigma-70_dom"/>
</dbReference>
<evidence type="ECO:0000259" key="6">
    <source>
        <dbReference type="PROSITE" id="PS00715"/>
    </source>
</evidence>
<dbReference type="Gene3D" id="1.10.10.10">
    <property type="entry name" value="Winged helix-like DNA-binding domain superfamily/Winged helix DNA-binding domain"/>
    <property type="match status" value="2"/>
</dbReference>
<evidence type="ECO:0000256" key="5">
    <source>
        <dbReference type="SAM" id="MobiDB-lite"/>
    </source>
</evidence>
<gene>
    <name evidence="7" type="ORF">E6W39_01450</name>
</gene>
<evidence type="ECO:0000256" key="4">
    <source>
        <dbReference type="ARBA" id="ARBA00023163"/>
    </source>
</evidence>
<dbReference type="Proteomes" id="UP000319103">
    <property type="component" value="Unassembled WGS sequence"/>
</dbReference>
<dbReference type="AlphaFoldDB" id="A0A540VYF9"/>
<evidence type="ECO:0000256" key="1">
    <source>
        <dbReference type="ARBA" id="ARBA00023015"/>
    </source>
</evidence>
<dbReference type="Pfam" id="PF04539">
    <property type="entry name" value="Sigma70_r3"/>
    <property type="match status" value="1"/>
</dbReference>
<dbReference type="PANTHER" id="PTHR30385">
    <property type="entry name" value="SIGMA FACTOR F FLAGELLAR"/>
    <property type="match status" value="1"/>
</dbReference>
<feature type="domain" description="RNA polymerase sigma-70" evidence="6">
    <location>
        <begin position="109"/>
        <end position="122"/>
    </location>
</feature>
<dbReference type="OrthoDB" id="9804285at2"/>
<dbReference type="InterPro" id="IPR000943">
    <property type="entry name" value="RNA_pol_sigma70"/>
</dbReference>
<feature type="compositionally biased region" description="Polar residues" evidence="5">
    <location>
        <begin position="1"/>
        <end position="13"/>
    </location>
</feature>
<keyword evidence="1" id="KW-0805">Transcription regulation</keyword>
<dbReference type="PROSITE" id="PS00715">
    <property type="entry name" value="SIGMA70_1"/>
    <property type="match status" value="1"/>
</dbReference>
<evidence type="ECO:0000313" key="8">
    <source>
        <dbReference type="Proteomes" id="UP000319103"/>
    </source>
</evidence>
<keyword evidence="2" id="KW-0731">Sigma factor</keyword>
<protein>
    <submittedName>
        <fullName evidence="7">SigB/SigF/SigG family RNA polymerase sigma factor</fullName>
    </submittedName>
</protein>
<dbReference type="InterPro" id="IPR013325">
    <property type="entry name" value="RNA_pol_sigma_r2"/>
</dbReference>
<dbReference type="InterPro" id="IPR007630">
    <property type="entry name" value="RNA_pol_sigma70_r4"/>
</dbReference>
<dbReference type="RefSeq" id="WP_141631879.1">
    <property type="nucleotide sequence ID" value="NZ_VIGB01000003.1"/>
</dbReference>
<dbReference type="GO" id="GO:0016987">
    <property type="term" value="F:sigma factor activity"/>
    <property type="evidence" value="ECO:0007669"/>
    <property type="project" value="UniProtKB-KW"/>
</dbReference>
<dbReference type="InterPro" id="IPR007624">
    <property type="entry name" value="RNA_pol_sigma70_r3"/>
</dbReference>